<reference evidence="1" key="1">
    <citation type="journal article" date="2019" name="bioRxiv">
        <title>The Genome of the Zebra Mussel, Dreissena polymorpha: A Resource for Invasive Species Research.</title>
        <authorList>
            <person name="McCartney M.A."/>
            <person name="Auch B."/>
            <person name="Kono T."/>
            <person name="Mallez S."/>
            <person name="Zhang Y."/>
            <person name="Obille A."/>
            <person name="Becker A."/>
            <person name="Abrahante J.E."/>
            <person name="Garbe J."/>
            <person name="Badalamenti J.P."/>
            <person name="Herman A."/>
            <person name="Mangelson H."/>
            <person name="Liachko I."/>
            <person name="Sullivan S."/>
            <person name="Sone E.D."/>
            <person name="Koren S."/>
            <person name="Silverstein K.A.T."/>
            <person name="Beckman K.B."/>
            <person name="Gohl D.M."/>
        </authorList>
    </citation>
    <scope>NUCLEOTIDE SEQUENCE</scope>
    <source>
        <strain evidence="1">Duluth1</strain>
        <tissue evidence="1">Whole animal</tissue>
    </source>
</reference>
<sequence>MASIGLDEFSDDVQLPQKFDLNLTLKQCLTNVPVTPVQQEVNDLVNKMLLGDLADARNFCKKQFAALTDIVKQLGVTAEVGVKSEKLNSFYAECHRYQTSDTLKVACMLLFKDCVCVSHAHSHVCSHLTNSVRQFLLQETVESFKAGEHALPTRSVTKASKARIRYVGGYCVHSALQKFNTSCRSYMYSTSANGQLNYENAKQKIAILNGLTEREEVLKATSKEPDSLLDTEQRQYQSRGLINITDGMYHFFCQVCGMSLQLLVQENLNMHGENLYQYCLSDS</sequence>
<gene>
    <name evidence="1" type="ORF">DPMN_151114</name>
</gene>
<reference evidence="1" key="2">
    <citation type="submission" date="2020-11" db="EMBL/GenBank/DDBJ databases">
        <authorList>
            <person name="McCartney M.A."/>
            <person name="Auch B."/>
            <person name="Kono T."/>
            <person name="Mallez S."/>
            <person name="Becker A."/>
            <person name="Gohl D.M."/>
            <person name="Silverstein K.A.T."/>
            <person name="Koren S."/>
            <person name="Bechman K.B."/>
            <person name="Herman A."/>
            <person name="Abrahante J.E."/>
            <person name="Garbe J."/>
        </authorList>
    </citation>
    <scope>NUCLEOTIDE SEQUENCE</scope>
    <source>
        <strain evidence="1">Duluth1</strain>
        <tissue evidence="1">Whole animal</tissue>
    </source>
</reference>
<name>A0A9D4FHS1_DREPO</name>
<evidence type="ECO:0000313" key="1">
    <source>
        <dbReference type="EMBL" id="KAH3797533.1"/>
    </source>
</evidence>
<dbReference type="EMBL" id="JAIWYP010000007">
    <property type="protein sequence ID" value="KAH3797533.1"/>
    <property type="molecule type" value="Genomic_DNA"/>
</dbReference>
<keyword evidence="2" id="KW-1185">Reference proteome</keyword>
<comment type="caution">
    <text evidence="1">The sequence shown here is derived from an EMBL/GenBank/DDBJ whole genome shotgun (WGS) entry which is preliminary data.</text>
</comment>
<organism evidence="1 2">
    <name type="scientific">Dreissena polymorpha</name>
    <name type="common">Zebra mussel</name>
    <name type="synonym">Mytilus polymorpha</name>
    <dbReference type="NCBI Taxonomy" id="45954"/>
    <lineage>
        <taxon>Eukaryota</taxon>
        <taxon>Metazoa</taxon>
        <taxon>Spiralia</taxon>
        <taxon>Lophotrochozoa</taxon>
        <taxon>Mollusca</taxon>
        <taxon>Bivalvia</taxon>
        <taxon>Autobranchia</taxon>
        <taxon>Heteroconchia</taxon>
        <taxon>Euheterodonta</taxon>
        <taxon>Imparidentia</taxon>
        <taxon>Neoheterodontei</taxon>
        <taxon>Myida</taxon>
        <taxon>Dreissenoidea</taxon>
        <taxon>Dreissenidae</taxon>
        <taxon>Dreissena</taxon>
    </lineage>
</organism>
<evidence type="ECO:0000313" key="2">
    <source>
        <dbReference type="Proteomes" id="UP000828390"/>
    </source>
</evidence>
<accession>A0A9D4FHS1</accession>
<dbReference type="Proteomes" id="UP000828390">
    <property type="component" value="Unassembled WGS sequence"/>
</dbReference>
<dbReference type="AlphaFoldDB" id="A0A9D4FHS1"/>
<proteinExistence type="predicted"/>
<protein>
    <submittedName>
        <fullName evidence="1">Uncharacterized protein</fullName>
    </submittedName>
</protein>